<evidence type="ECO:0000256" key="1">
    <source>
        <dbReference type="SAM" id="MobiDB-lite"/>
    </source>
</evidence>
<accession>A0A7R9JB79</accession>
<reference evidence="2" key="1">
    <citation type="submission" date="2020-11" db="EMBL/GenBank/DDBJ databases">
        <authorList>
            <person name="Tran Van P."/>
        </authorList>
    </citation>
    <scope>NUCLEOTIDE SEQUENCE</scope>
</reference>
<organism evidence="2">
    <name type="scientific">Timema californicum</name>
    <name type="common">California timema</name>
    <name type="synonym">Walking stick</name>
    <dbReference type="NCBI Taxonomy" id="61474"/>
    <lineage>
        <taxon>Eukaryota</taxon>
        <taxon>Metazoa</taxon>
        <taxon>Ecdysozoa</taxon>
        <taxon>Arthropoda</taxon>
        <taxon>Hexapoda</taxon>
        <taxon>Insecta</taxon>
        <taxon>Pterygota</taxon>
        <taxon>Neoptera</taxon>
        <taxon>Polyneoptera</taxon>
        <taxon>Phasmatodea</taxon>
        <taxon>Timematodea</taxon>
        <taxon>Timematoidea</taxon>
        <taxon>Timematidae</taxon>
        <taxon>Timema</taxon>
    </lineage>
</organism>
<feature type="compositionally biased region" description="Basic and acidic residues" evidence="1">
    <location>
        <begin position="191"/>
        <end position="207"/>
    </location>
</feature>
<dbReference type="EMBL" id="OE183025">
    <property type="protein sequence ID" value="CAD7575235.1"/>
    <property type="molecule type" value="Genomic_DNA"/>
</dbReference>
<name>A0A7R9JB79_TIMCA</name>
<sequence length="235" mass="26170">MAITEIPSSNTAYIPVKLEPHGFLNVCKGVVTFFDLDCVSIEEICEELSPKHVTEEAKAAARLPPEVSLVVMLLDLKGMLGIESYAPCTSRSKAITVCLLAVMLVQSTGSVSRKMKRPWYIRCHTNTDCAPRSCCSVKTDVTHIMAISISQALEQKFLLRRLVTIKCLNVGIELTRYYRGSTSENNQTIGSKEERGDRGERVSRRLSMDSGALSKDHRVEGERLSFQPRVSEDED</sequence>
<protein>
    <submittedName>
        <fullName evidence="2">(California timema) hypothetical protein</fullName>
    </submittedName>
</protein>
<feature type="region of interest" description="Disordered" evidence="1">
    <location>
        <begin position="183"/>
        <end position="235"/>
    </location>
</feature>
<dbReference type="AlphaFoldDB" id="A0A7R9JB79"/>
<feature type="compositionally biased region" description="Basic and acidic residues" evidence="1">
    <location>
        <begin position="214"/>
        <end position="223"/>
    </location>
</feature>
<evidence type="ECO:0000313" key="2">
    <source>
        <dbReference type="EMBL" id="CAD7575235.1"/>
    </source>
</evidence>
<gene>
    <name evidence="2" type="ORF">TCMB3V08_LOCUS7833</name>
</gene>
<proteinExistence type="predicted"/>